<dbReference type="InterPro" id="IPR000601">
    <property type="entry name" value="PKD_dom"/>
</dbReference>
<feature type="domain" description="PKD" evidence="8">
    <location>
        <begin position="148"/>
        <end position="231"/>
    </location>
</feature>
<organism evidence="9 10">
    <name type="scientific">Baekduia soli</name>
    <dbReference type="NCBI Taxonomy" id="496014"/>
    <lineage>
        <taxon>Bacteria</taxon>
        <taxon>Bacillati</taxon>
        <taxon>Actinomycetota</taxon>
        <taxon>Thermoleophilia</taxon>
        <taxon>Solirubrobacterales</taxon>
        <taxon>Baekduiaceae</taxon>
        <taxon>Baekduia</taxon>
    </lineage>
</organism>
<dbReference type="AlphaFoldDB" id="A0A5B8U7M5"/>
<dbReference type="Proteomes" id="UP000321805">
    <property type="component" value="Chromosome"/>
</dbReference>
<feature type="domain" description="PKD" evidence="8">
    <location>
        <begin position="261"/>
        <end position="313"/>
    </location>
</feature>
<dbReference type="GO" id="GO:0005886">
    <property type="term" value="C:plasma membrane"/>
    <property type="evidence" value="ECO:0007669"/>
    <property type="project" value="TreeGrafter"/>
</dbReference>
<keyword evidence="10" id="KW-1185">Reference proteome</keyword>
<dbReference type="SUPFAM" id="SSF49299">
    <property type="entry name" value="PKD domain"/>
    <property type="match status" value="4"/>
</dbReference>
<dbReference type="CDD" id="cd00146">
    <property type="entry name" value="PKD"/>
    <property type="match status" value="3"/>
</dbReference>
<protein>
    <submittedName>
        <fullName evidence="9">PKD domain-containing protein</fullName>
    </submittedName>
</protein>
<keyword evidence="3" id="KW-0677">Repeat</keyword>
<evidence type="ECO:0000256" key="5">
    <source>
        <dbReference type="ARBA" id="ARBA00023136"/>
    </source>
</evidence>
<keyword evidence="2" id="KW-0812">Transmembrane</keyword>
<evidence type="ECO:0000256" key="3">
    <source>
        <dbReference type="ARBA" id="ARBA00022737"/>
    </source>
</evidence>
<dbReference type="PANTHER" id="PTHR46730:SF4">
    <property type="entry name" value="POLYCYSTIC KIDNEY DISEASE PROTEIN 1-LIKE 1"/>
    <property type="match status" value="1"/>
</dbReference>
<dbReference type="InterPro" id="IPR022409">
    <property type="entry name" value="PKD/Chitinase_dom"/>
</dbReference>
<dbReference type="Pfam" id="PF18911">
    <property type="entry name" value="PKD_4"/>
    <property type="match status" value="3"/>
</dbReference>
<feature type="domain" description="PKD" evidence="8">
    <location>
        <begin position="442"/>
        <end position="485"/>
    </location>
</feature>
<evidence type="ECO:0000256" key="4">
    <source>
        <dbReference type="ARBA" id="ARBA00022989"/>
    </source>
</evidence>
<accession>A0A5B8U7M5</accession>
<evidence type="ECO:0000259" key="8">
    <source>
        <dbReference type="PROSITE" id="PS50093"/>
    </source>
</evidence>
<evidence type="ECO:0000313" key="9">
    <source>
        <dbReference type="EMBL" id="QEC49129.1"/>
    </source>
</evidence>
<evidence type="ECO:0000256" key="7">
    <source>
        <dbReference type="SAM" id="SignalP"/>
    </source>
</evidence>
<keyword evidence="7" id="KW-0732">Signal</keyword>
<evidence type="ECO:0000256" key="6">
    <source>
        <dbReference type="SAM" id="MobiDB-lite"/>
    </source>
</evidence>
<dbReference type="GO" id="GO:0005975">
    <property type="term" value="P:carbohydrate metabolic process"/>
    <property type="evidence" value="ECO:0007669"/>
    <property type="project" value="UniProtKB-ARBA"/>
</dbReference>
<feature type="chain" id="PRO_5023116075" evidence="7">
    <location>
        <begin position="42"/>
        <end position="661"/>
    </location>
</feature>
<evidence type="ECO:0000256" key="2">
    <source>
        <dbReference type="ARBA" id="ARBA00022692"/>
    </source>
</evidence>
<dbReference type="GO" id="GO:0006816">
    <property type="term" value="P:calcium ion transport"/>
    <property type="evidence" value="ECO:0007669"/>
    <property type="project" value="TreeGrafter"/>
</dbReference>
<dbReference type="PANTHER" id="PTHR46730">
    <property type="entry name" value="POLYCYSTIN-1"/>
    <property type="match status" value="1"/>
</dbReference>
<dbReference type="InterPro" id="IPR035986">
    <property type="entry name" value="PKD_dom_sf"/>
</dbReference>
<name>A0A5B8U7M5_9ACTN</name>
<sequence length="661" mass="67263">MGSEPNGRSMAAPRLKGRARHALLGAITCLIVGATAAPAMASSASIGGVPASAIRGQSITPVAQNVVVDAGCVANEYLWFYDSPASGTADETTSTPTASAVSFSTVATHTVRLRVTEVQDQADTANVCPNVDVVAPAASVDVVNLKPNAPTINAFTNPATANSPVTFSGTLNGDPDGDNPVSIVGWTFGNGIGSSSDSPTYQYPAAGTYTVTLTVQDSLGARNSSTAQITVNPANHAPVCRSISAVASTPHTLTFISSCADADAGETASLGYSWNFGDGTVLPGAASAAHRYTSPGTKTVTVTATDINGASDSSFDSFSPPNGSPTAQFDASPNIVGPGGTVTLNAQTSTDPDGDVLTYGWDLNNDGTFTDAAGPSLTTTFPTTGTKTIRVRVTDGWGGSSTATQFVTVSPNNPPTPAFTFAPVAPLVGQAVTFTSTTAPGGAPLSGLVWDLNNDGQFDDASGPTAQAAFSAPGIYTVRLMATDANFPGGVVTFQRVSVSAPPPAAPTAGPTPITEPIVQAAAKLSLLQPVPIVRIRGQIVRNGVRITLLSVQAPKGATVKVVCKGKGCPKPPCKTTGKGKSRKRVCQKVASTSQTVKTGGVRFKTMQRTLSSGATVEVYVTKPGSIGKYTRFRIRKGKAPARRDACVMSGSTKSIACPSG</sequence>
<feature type="region of interest" description="Disordered" evidence="6">
    <location>
        <begin position="311"/>
        <end position="335"/>
    </location>
</feature>
<dbReference type="PROSITE" id="PS50093">
    <property type="entry name" value="PKD"/>
    <property type="match status" value="4"/>
</dbReference>
<dbReference type="OrthoDB" id="9802683at2"/>
<dbReference type="GO" id="GO:0005261">
    <property type="term" value="F:monoatomic cation channel activity"/>
    <property type="evidence" value="ECO:0007669"/>
    <property type="project" value="TreeGrafter"/>
</dbReference>
<proteinExistence type="predicted"/>
<feature type="signal peptide" evidence="7">
    <location>
        <begin position="1"/>
        <end position="41"/>
    </location>
</feature>
<keyword evidence="5" id="KW-0472">Membrane</keyword>
<feature type="compositionally biased region" description="Low complexity" evidence="6">
    <location>
        <begin position="311"/>
        <end position="321"/>
    </location>
</feature>
<gene>
    <name evidence="9" type="ORF">FSW04_17125</name>
</gene>
<keyword evidence="4" id="KW-1133">Transmembrane helix</keyword>
<evidence type="ECO:0000313" key="10">
    <source>
        <dbReference type="Proteomes" id="UP000321805"/>
    </source>
</evidence>
<reference evidence="9 10" key="1">
    <citation type="journal article" date="2018" name="J. Microbiol.">
        <title>Baekduia soli gen. nov., sp. nov., a novel bacterium isolated from the soil of Baekdu Mountain and proposal of a novel family name, Baekduiaceae fam. nov.</title>
        <authorList>
            <person name="An D.S."/>
            <person name="Siddiqi M.Z."/>
            <person name="Kim K.H."/>
            <person name="Yu H.S."/>
            <person name="Im W.T."/>
        </authorList>
    </citation>
    <scope>NUCLEOTIDE SEQUENCE [LARGE SCALE GENOMIC DNA]</scope>
    <source>
        <strain evidence="9 10">BR7-21</strain>
    </source>
</reference>
<dbReference type="EMBL" id="CP042430">
    <property type="protein sequence ID" value="QEC49129.1"/>
    <property type="molecule type" value="Genomic_DNA"/>
</dbReference>
<dbReference type="KEGG" id="bsol:FSW04_17125"/>
<dbReference type="InterPro" id="IPR013783">
    <property type="entry name" value="Ig-like_fold"/>
</dbReference>
<dbReference type="Gene3D" id="2.60.40.10">
    <property type="entry name" value="Immunoglobulins"/>
    <property type="match status" value="4"/>
</dbReference>
<dbReference type="RefSeq" id="WP_146921446.1">
    <property type="nucleotide sequence ID" value="NZ_CP042430.1"/>
</dbReference>
<feature type="domain" description="PKD" evidence="8">
    <location>
        <begin position="325"/>
        <end position="409"/>
    </location>
</feature>
<comment type="subcellular location">
    <subcellularLocation>
        <location evidence="1">Membrane</location>
        <topology evidence="1">Multi-pass membrane protein</topology>
    </subcellularLocation>
</comment>
<dbReference type="SMART" id="SM00089">
    <property type="entry name" value="PKD"/>
    <property type="match status" value="4"/>
</dbReference>
<evidence type="ECO:0000256" key="1">
    <source>
        <dbReference type="ARBA" id="ARBA00004141"/>
    </source>
</evidence>